<dbReference type="Gene3D" id="1.10.287.2900">
    <property type="match status" value="1"/>
</dbReference>
<sequence>MNNSDTSDDPTSTRVNVSGSDHYSSKSHALEVDPSTTAGDQQEGEKCPICLFIEAGDCGNQHKEWTACREEAKRKGDDYVEVCHEQFKTFMQCAMDNAEYYEPFLNMLFGERNDDDTSEKLQN</sequence>
<dbReference type="PROSITE" id="PS51808">
    <property type="entry name" value="CHCH"/>
    <property type="match status" value="1"/>
</dbReference>
<dbReference type="InterPro" id="IPR012891">
    <property type="entry name" value="GCK_dom"/>
</dbReference>
<evidence type="ECO:0000256" key="1">
    <source>
        <dbReference type="SAM" id="MobiDB-lite"/>
    </source>
</evidence>
<evidence type="ECO:0000313" key="4">
    <source>
        <dbReference type="Proteomes" id="UP000232323"/>
    </source>
</evidence>
<dbReference type="PANTHER" id="PTHR34357:SF2">
    <property type="entry name" value="F26F24.3-RELATED"/>
    <property type="match status" value="1"/>
</dbReference>
<dbReference type="EMBL" id="BEGY01000099">
    <property type="protein sequence ID" value="GAX83435.1"/>
    <property type="molecule type" value="Genomic_DNA"/>
</dbReference>
<keyword evidence="4" id="KW-1185">Reference proteome</keyword>
<protein>
    <recommendedName>
        <fullName evidence="2">GCK domain-containing protein</fullName>
    </recommendedName>
</protein>
<dbReference type="Proteomes" id="UP000232323">
    <property type="component" value="Unassembled WGS sequence"/>
</dbReference>
<dbReference type="SMART" id="SM01227">
    <property type="entry name" value="GCK"/>
    <property type="match status" value="1"/>
</dbReference>
<evidence type="ECO:0000259" key="2">
    <source>
        <dbReference type="SMART" id="SM01227"/>
    </source>
</evidence>
<dbReference type="Pfam" id="PF07802">
    <property type="entry name" value="GCK"/>
    <property type="match status" value="1"/>
</dbReference>
<feature type="compositionally biased region" description="Polar residues" evidence="1">
    <location>
        <begin position="1"/>
        <end position="22"/>
    </location>
</feature>
<dbReference type="STRING" id="1157962.A0A250XK24"/>
<comment type="caution">
    <text evidence="3">The sequence shown here is derived from an EMBL/GenBank/DDBJ whole genome shotgun (WGS) entry which is preliminary data.</text>
</comment>
<dbReference type="AlphaFoldDB" id="A0A250XK24"/>
<name>A0A250XK24_9CHLO</name>
<accession>A0A250XK24</accession>
<evidence type="ECO:0000313" key="3">
    <source>
        <dbReference type="EMBL" id="GAX83435.1"/>
    </source>
</evidence>
<dbReference type="OrthoDB" id="539650at2759"/>
<organism evidence="3 4">
    <name type="scientific">Chlamydomonas eustigma</name>
    <dbReference type="NCBI Taxonomy" id="1157962"/>
    <lineage>
        <taxon>Eukaryota</taxon>
        <taxon>Viridiplantae</taxon>
        <taxon>Chlorophyta</taxon>
        <taxon>core chlorophytes</taxon>
        <taxon>Chlorophyceae</taxon>
        <taxon>CS clade</taxon>
        <taxon>Chlamydomonadales</taxon>
        <taxon>Chlamydomonadaceae</taxon>
        <taxon>Chlamydomonas</taxon>
    </lineage>
</organism>
<feature type="domain" description="GCK" evidence="2">
    <location>
        <begin position="45"/>
        <end position="120"/>
    </location>
</feature>
<dbReference type="PANTHER" id="PTHR34357">
    <property type="entry name" value="F7A19.14 PROTEIN-RELATED"/>
    <property type="match status" value="1"/>
</dbReference>
<proteinExistence type="predicted"/>
<reference evidence="3 4" key="1">
    <citation type="submission" date="2017-08" db="EMBL/GenBank/DDBJ databases">
        <title>Acidophilic green algal genome provides insights into adaptation to an acidic environment.</title>
        <authorList>
            <person name="Hirooka S."/>
            <person name="Hirose Y."/>
            <person name="Kanesaki Y."/>
            <person name="Higuchi S."/>
            <person name="Fujiwara T."/>
            <person name="Onuma R."/>
            <person name="Era A."/>
            <person name="Ohbayashi R."/>
            <person name="Uzuka A."/>
            <person name="Nozaki H."/>
            <person name="Yoshikawa H."/>
            <person name="Miyagishima S.Y."/>
        </authorList>
    </citation>
    <scope>NUCLEOTIDE SEQUENCE [LARGE SCALE GENOMIC DNA]</scope>
    <source>
        <strain evidence="3 4">NIES-2499</strain>
    </source>
</reference>
<feature type="region of interest" description="Disordered" evidence="1">
    <location>
        <begin position="1"/>
        <end position="42"/>
    </location>
</feature>
<gene>
    <name evidence="3" type="ORF">CEUSTIGMA_g10860.t1</name>
</gene>